<dbReference type="InterPro" id="IPR000182">
    <property type="entry name" value="GNAT_dom"/>
</dbReference>
<evidence type="ECO:0000313" key="4">
    <source>
        <dbReference type="EMBL" id="XBG62714.1"/>
    </source>
</evidence>
<dbReference type="Pfam" id="PF01047">
    <property type="entry name" value="MarR"/>
    <property type="match status" value="1"/>
</dbReference>
<evidence type="ECO:0000259" key="3">
    <source>
        <dbReference type="PROSITE" id="PS51186"/>
    </source>
</evidence>
<evidence type="ECO:0000259" key="2">
    <source>
        <dbReference type="PROSITE" id="PS50995"/>
    </source>
</evidence>
<feature type="domain" description="HTH marR-type" evidence="2">
    <location>
        <begin position="9"/>
        <end position="146"/>
    </location>
</feature>
<dbReference type="InterPro" id="IPR016181">
    <property type="entry name" value="Acyl_CoA_acyltransferase"/>
</dbReference>
<dbReference type="InterPro" id="IPR050769">
    <property type="entry name" value="NAT_camello-type"/>
</dbReference>
<proteinExistence type="predicted"/>
<dbReference type="PROSITE" id="PS51186">
    <property type="entry name" value="GNAT"/>
    <property type="match status" value="1"/>
</dbReference>
<sequence>MDALRGLGELGLGSRLKRVSEYVMKETQIVYDYFNIGFDPYLFPIFKIIAHKKGVTNSEIQNSLQFTQPAITQAINKLSNKGLIIYKSDKIDKRKKIVHLSKKGKDLLKTIKPIWKSIDIVIKEYTLETSSSLIEHLNSLENKLNTKSFSDTIIKHIKMNSSKIQDIEITSFKKQYSKNFYELNIEWLQTFFYVEPLDEEVLSKPETYIINKGGHIFFAKLNNQIVGTVALMPIGENGLFELTKMAVSPEHRGLKIGQQLIQHCIDFAKSIGLPKLILYSNTVLENAIYIYRKYGFIEIPVEANSPYKRSDIKMELNF</sequence>
<dbReference type="PROSITE" id="PS50995">
    <property type="entry name" value="HTH_MARR_2"/>
    <property type="match status" value="1"/>
</dbReference>
<dbReference type="InterPro" id="IPR036388">
    <property type="entry name" value="WH-like_DNA-bd_sf"/>
</dbReference>
<keyword evidence="1" id="KW-0808">Transferase</keyword>
<dbReference type="InterPro" id="IPR036390">
    <property type="entry name" value="WH_DNA-bd_sf"/>
</dbReference>
<accession>A0AAU7BXP7</accession>
<dbReference type="SMART" id="SM00347">
    <property type="entry name" value="HTH_MARR"/>
    <property type="match status" value="1"/>
</dbReference>
<dbReference type="EMBL" id="CP157199">
    <property type="protein sequence ID" value="XBG62714.1"/>
    <property type="molecule type" value="Genomic_DNA"/>
</dbReference>
<dbReference type="GO" id="GO:0008080">
    <property type="term" value="F:N-acetyltransferase activity"/>
    <property type="evidence" value="ECO:0007669"/>
    <property type="project" value="InterPro"/>
</dbReference>
<dbReference type="Gene3D" id="3.40.630.30">
    <property type="match status" value="1"/>
</dbReference>
<reference evidence="4" key="1">
    <citation type="submission" date="2024-05" db="EMBL/GenBank/DDBJ databases">
        <title>Pontimicrobium maritimus sp. nov., isolated form sea water.</title>
        <authorList>
            <person name="Muhammad N."/>
            <person name="Vuong T.Q."/>
            <person name="Han H.L."/>
            <person name="Kim S.-G."/>
        </authorList>
    </citation>
    <scope>NUCLEOTIDE SEQUENCE</scope>
    <source>
        <strain evidence="4">SW4</strain>
    </source>
</reference>
<organism evidence="4">
    <name type="scientific">Pontimicrobium sp. SW4</name>
    <dbReference type="NCBI Taxonomy" id="3153519"/>
    <lineage>
        <taxon>Bacteria</taxon>
        <taxon>Pseudomonadati</taxon>
        <taxon>Bacteroidota</taxon>
        <taxon>Flavobacteriia</taxon>
        <taxon>Flavobacteriales</taxon>
        <taxon>Flavobacteriaceae</taxon>
        <taxon>Pontimicrobium</taxon>
    </lineage>
</organism>
<dbReference type="SUPFAM" id="SSF46785">
    <property type="entry name" value="Winged helix' DNA-binding domain"/>
    <property type="match status" value="1"/>
</dbReference>
<dbReference type="PANTHER" id="PTHR13947">
    <property type="entry name" value="GNAT FAMILY N-ACETYLTRANSFERASE"/>
    <property type="match status" value="1"/>
</dbReference>
<gene>
    <name evidence="4" type="ORF">ABGB03_07315</name>
</gene>
<dbReference type="Pfam" id="PF00583">
    <property type="entry name" value="Acetyltransf_1"/>
    <property type="match status" value="1"/>
</dbReference>
<name>A0AAU7BXP7_9FLAO</name>
<dbReference type="CDD" id="cd04301">
    <property type="entry name" value="NAT_SF"/>
    <property type="match status" value="1"/>
</dbReference>
<dbReference type="Gene3D" id="1.10.10.10">
    <property type="entry name" value="Winged helix-like DNA-binding domain superfamily/Winged helix DNA-binding domain"/>
    <property type="match status" value="1"/>
</dbReference>
<dbReference type="RefSeq" id="WP_347926130.1">
    <property type="nucleotide sequence ID" value="NZ_CP157199.1"/>
</dbReference>
<dbReference type="PANTHER" id="PTHR13947:SF37">
    <property type="entry name" value="LD18367P"/>
    <property type="match status" value="1"/>
</dbReference>
<dbReference type="SUPFAM" id="SSF55729">
    <property type="entry name" value="Acyl-CoA N-acyltransferases (Nat)"/>
    <property type="match status" value="1"/>
</dbReference>
<protein>
    <submittedName>
        <fullName evidence="4">Bifunctional helix-turn-helix transcriptional regulator/GNAT family N-acetyltransferase</fullName>
    </submittedName>
</protein>
<dbReference type="AlphaFoldDB" id="A0AAU7BXP7"/>
<evidence type="ECO:0000256" key="1">
    <source>
        <dbReference type="ARBA" id="ARBA00022679"/>
    </source>
</evidence>
<dbReference type="InterPro" id="IPR000835">
    <property type="entry name" value="HTH_MarR-typ"/>
</dbReference>
<dbReference type="GO" id="GO:0003700">
    <property type="term" value="F:DNA-binding transcription factor activity"/>
    <property type="evidence" value="ECO:0007669"/>
    <property type="project" value="InterPro"/>
</dbReference>
<feature type="domain" description="N-acetyltransferase" evidence="3">
    <location>
        <begin position="167"/>
        <end position="318"/>
    </location>
</feature>